<dbReference type="AlphaFoldDB" id="A0A840II90"/>
<evidence type="ECO:0000313" key="1">
    <source>
        <dbReference type="EMBL" id="MBB4663921.1"/>
    </source>
</evidence>
<protein>
    <submittedName>
        <fullName evidence="1">Putative transcriptional regulator</fullName>
    </submittedName>
</protein>
<name>A0A840II90_9ACTN</name>
<evidence type="ECO:0000313" key="2">
    <source>
        <dbReference type="Proteomes" id="UP000585272"/>
    </source>
</evidence>
<organism evidence="1 2">
    <name type="scientific">Conexibacter arvalis</name>
    <dbReference type="NCBI Taxonomy" id="912552"/>
    <lineage>
        <taxon>Bacteria</taxon>
        <taxon>Bacillati</taxon>
        <taxon>Actinomycetota</taxon>
        <taxon>Thermoleophilia</taxon>
        <taxon>Solirubrobacterales</taxon>
        <taxon>Conexibacteraceae</taxon>
        <taxon>Conexibacter</taxon>
    </lineage>
</organism>
<keyword evidence="2" id="KW-1185">Reference proteome</keyword>
<accession>A0A840II90</accession>
<proteinExistence type="predicted"/>
<dbReference type="Proteomes" id="UP000585272">
    <property type="component" value="Unassembled WGS sequence"/>
</dbReference>
<reference evidence="1 2" key="1">
    <citation type="submission" date="2020-08" db="EMBL/GenBank/DDBJ databases">
        <title>Genomic Encyclopedia of Archaeal and Bacterial Type Strains, Phase II (KMG-II): from individual species to whole genera.</title>
        <authorList>
            <person name="Goeker M."/>
        </authorList>
    </citation>
    <scope>NUCLEOTIDE SEQUENCE [LARGE SCALE GENOMIC DNA]</scope>
    <source>
        <strain evidence="1 2">DSM 23288</strain>
    </source>
</reference>
<comment type="caution">
    <text evidence="1">The sequence shown here is derived from an EMBL/GenBank/DDBJ whole genome shotgun (WGS) entry which is preliminary data.</text>
</comment>
<sequence>MAFQSPLLVKGLQLSADVVNAPAERVDDFSAGHRSVPPRDQSDDLVLCRSRGLESAGLCGASLSAGRDARLRRQWNLSLVGVCLSDDRLGLVEGREPRAELRTLDLERFQYGTAQQRCSFTLRDAVPGSVVAHCTVVSAPPASWRIPRRYRGTPTRFSDWPRAILDKMARRPTTLYLDDEVLQAAQVVASRSHRDQSQVVEDALRSYLGLDVVEEVWRGSDLTEVEALKLADEEKHAARE</sequence>
<gene>
    <name evidence="1" type="ORF">BDZ31_003522</name>
</gene>
<dbReference type="RefSeq" id="WP_221243144.1">
    <property type="nucleotide sequence ID" value="NZ_JACHNU010000005.1"/>
</dbReference>
<dbReference type="EMBL" id="JACHNU010000005">
    <property type="protein sequence ID" value="MBB4663921.1"/>
    <property type="molecule type" value="Genomic_DNA"/>
</dbReference>